<keyword evidence="1" id="KW-0472">Membrane</keyword>
<proteinExistence type="predicted"/>
<feature type="transmembrane region" description="Helical" evidence="1">
    <location>
        <begin position="35"/>
        <end position="53"/>
    </location>
</feature>
<accession>A0A2H3B454</accession>
<dbReference type="EMBL" id="KZ293457">
    <property type="protein sequence ID" value="PBK63654.1"/>
    <property type="molecule type" value="Genomic_DNA"/>
</dbReference>
<sequence length="62" mass="6768">MLAVPIIAGRSADDLDIVFTAVLRSRLGISDRSKLFFSCLVCVHFISGVTAAFPDCKMFFVV</sequence>
<name>A0A2H3B454_9AGAR</name>
<dbReference type="Proteomes" id="UP000218334">
    <property type="component" value="Unassembled WGS sequence"/>
</dbReference>
<keyword evidence="1" id="KW-1133">Transmembrane helix</keyword>
<dbReference type="AlphaFoldDB" id="A0A2H3B454"/>
<evidence type="ECO:0000313" key="2">
    <source>
        <dbReference type="EMBL" id="PBK63654.1"/>
    </source>
</evidence>
<reference evidence="3" key="1">
    <citation type="journal article" date="2017" name="Nat. Ecol. Evol.">
        <title>Genome expansion and lineage-specific genetic innovations in the forest pathogenic fungi Armillaria.</title>
        <authorList>
            <person name="Sipos G."/>
            <person name="Prasanna A.N."/>
            <person name="Walter M.C."/>
            <person name="O'Connor E."/>
            <person name="Balint B."/>
            <person name="Krizsan K."/>
            <person name="Kiss B."/>
            <person name="Hess J."/>
            <person name="Varga T."/>
            <person name="Slot J."/>
            <person name="Riley R."/>
            <person name="Boka B."/>
            <person name="Rigling D."/>
            <person name="Barry K."/>
            <person name="Lee J."/>
            <person name="Mihaltcheva S."/>
            <person name="LaButti K."/>
            <person name="Lipzen A."/>
            <person name="Waldron R."/>
            <person name="Moloney N.M."/>
            <person name="Sperisen C."/>
            <person name="Kredics L."/>
            <person name="Vagvoelgyi C."/>
            <person name="Patrignani A."/>
            <person name="Fitzpatrick D."/>
            <person name="Nagy I."/>
            <person name="Doyle S."/>
            <person name="Anderson J.B."/>
            <person name="Grigoriev I.V."/>
            <person name="Gueldener U."/>
            <person name="Muensterkoetter M."/>
            <person name="Nagy L.G."/>
        </authorList>
    </citation>
    <scope>NUCLEOTIDE SEQUENCE [LARGE SCALE GENOMIC DNA]</scope>
    <source>
        <strain evidence="3">28-4</strain>
    </source>
</reference>
<protein>
    <submittedName>
        <fullName evidence="2">Uncharacterized protein</fullName>
    </submittedName>
</protein>
<keyword evidence="3" id="KW-1185">Reference proteome</keyword>
<gene>
    <name evidence="2" type="ORF">ARMSODRAFT_962956</name>
</gene>
<keyword evidence="1" id="KW-0812">Transmembrane</keyword>
<evidence type="ECO:0000313" key="3">
    <source>
        <dbReference type="Proteomes" id="UP000218334"/>
    </source>
</evidence>
<evidence type="ECO:0000256" key="1">
    <source>
        <dbReference type="SAM" id="Phobius"/>
    </source>
</evidence>
<organism evidence="2 3">
    <name type="scientific">Armillaria solidipes</name>
    <dbReference type="NCBI Taxonomy" id="1076256"/>
    <lineage>
        <taxon>Eukaryota</taxon>
        <taxon>Fungi</taxon>
        <taxon>Dikarya</taxon>
        <taxon>Basidiomycota</taxon>
        <taxon>Agaricomycotina</taxon>
        <taxon>Agaricomycetes</taxon>
        <taxon>Agaricomycetidae</taxon>
        <taxon>Agaricales</taxon>
        <taxon>Marasmiineae</taxon>
        <taxon>Physalacriaceae</taxon>
        <taxon>Armillaria</taxon>
    </lineage>
</organism>